<sequence>MKVPHATLIMDMVLMLRTHLILIDGIAGTGKTTLSHNLHRIVNTVSGNAILSQEFDTPHLIHEWDVDDYPRWKNKTIENWNMLALNLLRTHSIGIVESSLFQGTVGDLLERDIDEKTIFEYAFQVPSLLQITSPVLIYLVPDDITTHIEHTYAQRKGGWQTKIDQFIQQTAYGRARNLSGLEGYIIFLKTLKRLSDQLFQTYEMKKLLLNISQYFWDDYEALITNFLEISSQNFLPDPL</sequence>
<dbReference type="SUPFAM" id="SSF52540">
    <property type="entry name" value="P-loop containing nucleoside triphosphate hydrolases"/>
    <property type="match status" value="1"/>
</dbReference>
<comment type="caution">
    <text evidence="1">The sequence shown here is derived from an EMBL/GenBank/DDBJ whole genome shotgun (WGS) entry which is preliminary data.</text>
</comment>
<evidence type="ECO:0000313" key="2">
    <source>
        <dbReference type="Proteomes" id="UP001594351"/>
    </source>
</evidence>
<dbReference type="Proteomes" id="UP001594351">
    <property type="component" value="Unassembled WGS sequence"/>
</dbReference>
<organism evidence="1 2">
    <name type="scientific">candidate division CSSED10-310 bacterium</name>
    <dbReference type="NCBI Taxonomy" id="2855610"/>
    <lineage>
        <taxon>Bacteria</taxon>
        <taxon>Bacteria division CSSED10-310</taxon>
    </lineage>
</organism>
<evidence type="ECO:0000313" key="1">
    <source>
        <dbReference type="EMBL" id="MFC1849786.1"/>
    </source>
</evidence>
<dbReference type="InterPro" id="IPR027417">
    <property type="entry name" value="P-loop_NTPase"/>
</dbReference>
<protein>
    <recommendedName>
        <fullName evidence="3">Uridine kinase</fullName>
    </recommendedName>
</protein>
<proteinExistence type="predicted"/>
<dbReference type="EMBL" id="JBHPBY010000059">
    <property type="protein sequence ID" value="MFC1849786.1"/>
    <property type="molecule type" value="Genomic_DNA"/>
</dbReference>
<dbReference type="Gene3D" id="3.40.50.300">
    <property type="entry name" value="P-loop containing nucleotide triphosphate hydrolases"/>
    <property type="match status" value="1"/>
</dbReference>
<keyword evidence="2" id="KW-1185">Reference proteome</keyword>
<gene>
    <name evidence="1" type="ORF">ACFL27_06220</name>
</gene>
<accession>A0ABV6YUA6</accession>
<reference evidence="1 2" key="1">
    <citation type="submission" date="2024-09" db="EMBL/GenBank/DDBJ databases">
        <title>Laminarin stimulates single cell rates of sulfate reduction while oxygen inhibits transcriptomic activity in coastal marine sediment.</title>
        <authorList>
            <person name="Lindsay M."/>
            <person name="Orcutt B."/>
            <person name="Emerson D."/>
            <person name="Stepanauskas R."/>
            <person name="D'Angelo T."/>
        </authorList>
    </citation>
    <scope>NUCLEOTIDE SEQUENCE [LARGE SCALE GENOMIC DNA]</scope>
    <source>
        <strain evidence="1">SAG AM-311-K15</strain>
    </source>
</reference>
<name>A0ABV6YUA6_UNCC1</name>
<evidence type="ECO:0008006" key="3">
    <source>
        <dbReference type="Google" id="ProtNLM"/>
    </source>
</evidence>